<evidence type="ECO:0000256" key="4">
    <source>
        <dbReference type="ARBA" id="ARBA00013028"/>
    </source>
</evidence>
<dbReference type="InterPro" id="IPR029144">
    <property type="entry name" value="Thr_synth_N"/>
</dbReference>
<feature type="domain" description="Tryptophan synthase beta chain-like PALP" evidence="9">
    <location>
        <begin position="96"/>
        <end position="341"/>
    </location>
</feature>
<dbReference type="Pfam" id="PF14821">
    <property type="entry name" value="Thr_synth_N"/>
    <property type="match status" value="1"/>
</dbReference>
<dbReference type="InterPro" id="IPR037158">
    <property type="entry name" value="Thr_synth_N_sf"/>
</dbReference>
<comment type="cofactor">
    <cofactor evidence="1">
        <name>pyridoxal 5'-phosphate</name>
        <dbReference type="ChEBI" id="CHEBI:597326"/>
    </cofactor>
</comment>
<evidence type="ECO:0000256" key="5">
    <source>
        <dbReference type="ARBA" id="ARBA00022605"/>
    </source>
</evidence>
<dbReference type="UniPathway" id="UPA00050">
    <property type="reaction ID" value="UER00065"/>
</dbReference>
<dbReference type="Pfam" id="PF24857">
    <property type="entry name" value="THR4_C"/>
    <property type="match status" value="1"/>
</dbReference>
<keyword evidence="7" id="KW-0663">Pyridoxal phosphate</keyword>
<evidence type="ECO:0000313" key="11">
    <source>
        <dbReference type="EMBL" id="SVA00734.1"/>
    </source>
</evidence>
<dbReference type="SUPFAM" id="SSF53686">
    <property type="entry name" value="Tryptophan synthase beta subunit-like PLP-dependent enzymes"/>
    <property type="match status" value="1"/>
</dbReference>
<comment type="similarity">
    <text evidence="3">Belongs to the threonine synthase family.</text>
</comment>
<dbReference type="Gene3D" id="3.40.50.1100">
    <property type="match status" value="2"/>
</dbReference>
<evidence type="ECO:0000259" key="9">
    <source>
        <dbReference type="Pfam" id="PF00291"/>
    </source>
</evidence>
<dbReference type="GO" id="GO:0004795">
    <property type="term" value="F:threonine synthase activity"/>
    <property type="evidence" value="ECO:0007669"/>
    <property type="project" value="UniProtKB-EC"/>
</dbReference>
<evidence type="ECO:0000256" key="1">
    <source>
        <dbReference type="ARBA" id="ARBA00001933"/>
    </source>
</evidence>
<keyword evidence="5" id="KW-0028">Amino-acid biosynthesis</keyword>
<dbReference type="InterPro" id="IPR000634">
    <property type="entry name" value="Ser/Thr_deHydtase_PyrdxlP-BS"/>
</dbReference>
<comment type="pathway">
    <text evidence="2">Amino-acid biosynthesis; L-threonine biosynthesis; L-threonine from L-aspartate: step 5/5.</text>
</comment>
<dbReference type="InterPro" id="IPR001926">
    <property type="entry name" value="TrpB-like_PALP"/>
</dbReference>
<reference evidence="11" key="1">
    <citation type="submission" date="2018-05" db="EMBL/GenBank/DDBJ databases">
        <authorList>
            <person name="Lanie J.A."/>
            <person name="Ng W.-L."/>
            <person name="Kazmierczak K.M."/>
            <person name="Andrzejewski T.M."/>
            <person name="Davidsen T.M."/>
            <person name="Wayne K.J."/>
            <person name="Tettelin H."/>
            <person name="Glass J.I."/>
            <person name="Rusch D."/>
            <person name="Podicherti R."/>
            <person name="Tsui H.-C.T."/>
            <person name="Winkler M.E."/>
        </authorList>
    </citation>
    <scope>NUCLEOTIDE SEQUENCE</scope>
</reference>
<accession>A0A381SB44</accession>
<evidence type="ECO:0000259" key="10">
    <source>
        <dbReference type="Pfam" id="PF14821"/>
    </source>
</evidence>
<dbReference type="InterPro" id="IPR051166">
    <property type="entry name" value="Threonine_Synthase"/>
</dbReference>
<evidence type="ECO:0000256" key="7">
    <source>
        <dbReference type="ARBA" id="ARBA00022898"/>
    </source>
</evidence>
<dbReference type="InterPro" id="IPR004450">
    <property type="entry name" value="Thr_synthase-like"/>
</dbReference>
<name>A0A381SB44_9ZZZZ</name>
<evidence type="ECO:0000256" key="6">
    <source>
        <dbReference type="ARBA" id="ARBA00022697"/>
    </source>
</evidence>
<dbReference type="PANTHER" id="PTHR42690:SF1">
    <property type="entry name" value="THREONINE SYNTHASE-LIKE 2"/>
    <property type="match status" value="1"/>
</dbReference>
<evidence type="ECO:0000256" key="8">
    <source>
        <dbReference type="ARBA" id="ARBA00023239"/>
    </source>
</evidence>
<keyword evidence="8" id="KW-0456">Lyase</keyword>
<dbReference type="NCBIfam" id="TIGR00260">
    <property type="entry name" value="thrC"/>
    <property type="match status" value="1"/>
</dbReference>
<dbReference type="Gene3D" id="3.90.1380.10">
    <property type="entry name" value="Threonine synthase, N-terminal domain"/>
    <property type="match status" value="1"/>
</dbReference>
<dbReference type="Pfam" id="PF00291">
    <property type="entry name" value="PALP"/>
    <property type="match status" value="1"/>
</dbReference>
<keyword evidence="6" id="KW-0791">Threonine biosynthesis</keyword>
<dbReference type="EMBL" id="UINC01002831">
    <property type="protein sequence ID" value="SVA00734.1"/>
    <property type="molecule type" value="Genomic_DNA"/>
</dbReference>
<dbReference type="InterPro" id="IPR036052">
    <property type="entry name" value="TrpB-like_PALP_sf"/>
</dbReference>
<dbReference type="GO" id="GO:0009088">
    <property type="term" value="P:threonine biosynthetic process"/>
    <property type="evidence" value="ECO:0007669"/>
    <property type="project" value="UniProtKB-UniPathway"/>
</dbReference>
<dbReference type="CDD" id="cd01560">
    <property type="entry name" value="Thr-synth_2"/>
    <property type="match status" value="1"/>
</dbReference>
<proteinExistence type="inferred from homology"/>
<dbReference type="EC" id="4.2.3.1" evidence="4"/>
<feature type="domain" description="Threonine synthase N-terminal" evidence="10">
    <location>
        <begin position="2"/>
        <end position="77"/>
    </location>
</feature>
<evidence type="ECO:0000256" key="2">
    <source>
        <dbReference type="ARBA" id="ARBA00004979"/>
    </source>
</evidence>
<protein>
    <recommendedName>
        <fullName evidence="4">threonine synthase</fullName>
        <ecNumber evidence="4">4.2.3.1</ecNumber>
    </recommendedName>
</protein>
<sequence length="459" mass="51556">MKYISTRGNAPILNFEEALLTGLASDGGLYLPASWPKINTSEIPKGKYWEKATFIMLPFVGDFLNEQELLRLTKRAYSHFPTDEAAPLRKLKNNKFLLELYHGPTLAFKDFAMLLLAELFESALEKKGKKITILGATSGDTGSAAIEAFKNSNYADVFILFPKGRVSETQRRQMTTVSSKSVYPIEIDGTFDDCQNLVKSLFQEKKFREETNLAAINSINWGRVAAQIVYYFTSFELLGEEKVSFSVPTGNFGDILAGWVAKKMGLPISQLIVATNENDILNRAILSGDYSLGKVHATISPSMDIQISSNFERILFEAYNRDSREINSLMNELVSNRGFTIKDSALNFIKNDFISNKASEEDTKKTIRKFYKEENIIIDPHTAVGLFAANEIGLNETSIISLGTAHPAKFPEAVFDALNVYPEIPKKLEECLKGEENFTTMDKDPNFLKEYIKENILEL</sequence>
<gene>
    <name evidence="11" type="ORF">METZ01_LOCUS53588</name>
</gene>
<organism evidence="11">
    <name type="scientific">marine metagenome</name>
    <dbReference type="NCBI Taxonomy" id="408172"/>
    <lineage>
        <taxon>unclassified sequences</taxon>
        <taxon>metagenomes</taxon>
        <taxon>ecological metagenomes</taxon>
    </lineage>
</organism>
<dbReference type="PROSITE" id="PS00165">
    <property type="entry name" value="DEHYDRATASE_SER_THR"/>
    <property type="match status" value="1"/>
</dbReference>
<dbReference type="AlphaFoldDB" id="A0A381SB44"/>
<dbReference type="PANTHER" id="PTHR42690">
    <property type="entry name" value="THREONINE SYNTHASE FAMILY MEMBER"/>
    <property type="match status" value="1"/>
</dbReference>
<evidence type="ECO:0000256" key="3">
    <source>
        <dbReference type="ARBA" id="ARBA00005517"/>
    </source>
</evidence>
<dbReference type="GO" id="GO:0030170">
    <property type="term" value="F:pyridoxal phosphate binding"/>
    <property type="evidence" value="ECO:0007669"/>
    <property type="project" value="InterPro"/>
</dbReference>